<dbReference type="GO" id="GO:0005886">
    <property type="term" value="C:plasma membrane"/>
    <property type="evidence" value="ECO:0007669"/>
    <property type="project" value="TreeGrafter"/>
</dbReference>
<name>A0A699ZY74_HAELA</name>
<reference evidence="1 2" key="1">
    <citation type="submission" date="2020-02" db="EMBL/GenBank/DDBJ databases">
        <title>Draft genome sequence of Haematococcus lacustris strain NIES-144.</title>
        <authorList>
            <person name="Morimoto D."/>
            <person name="Nakagawa S."/>
            <person name="Yoshida T."/>
            <person name="Sawayama S."/>
        </authorList>
    </citation>
    <scope>NUCLEOTIDE SEQUENCE [LARGE SCALE GENOMIC DNA]</scope>
    <source>
        <strain evidence="1 2">NIES-144</strain>
    </source>
</reference>
<dbReference type="PANTHER" id="PTHR21439:SF0">
    <property type="entry name" value="PROTEIN OSCP1"/>
    <property type="match status" value="1"/>
</dbReference>
<organism evidence="1 2">
    <name type="scientific">Haematococcus lacustris</name>
    <name type="common">Green alga</name>
    <name type="synonym">Haematococcus pluvialis</name>
    <dbReference type="NCBI Taxonomy" id="44745"/>
    <lineage>
        <taxon>Eukaryota</taxon>
        <taxon>Viridiplantae</taxon>
        <taxon>Chlorophyta</taxon>
        <taxon>core chlorophytes</taxon>
        <taxon>Chlorophyceae</taxon>
        <taxon>CS clade</taxon>
        <taxon>Chlamydomonadales</taxon>
        <taxon>Haematococcaceae</taxon>
        <taxon>Haematococcus</taxon>
    </lineage>
</organism>
<dbReference type="EMBL" id="BLLF01003303">
    <property type="protein sequence ID" value="GFH26965.1"/>
    <property type="molecule type" value="Genomic_DNA"/>
</dbReference>
<sequence length="280" mass="30943">MSLLAMPLLYVNLGVEMVYILDQRLRAQEIPPDKGERVLNDVVRKMFDKDCIDKLFVPCELYSTSAVRKCMDALAHSSIMRLSETSMDKLFDLMMMGVKYQIMCSTKLEGILQITLLHLSQLRSLLAPLADSSASLALLSNVEARVQQTYGGLGPGALHLLRQSLMRYFLDRRVKVSLFLQYATDVADKTDAKGARQELALLSALLSIKPQSNNFKLSLFDEEPAAGGVSLDKATIPSFKFGEGKHQYKEGMLASLKLDDASKGKASGKDELLDLLDSAS</sequence>
<keyword evidence="2" id="KW-1185">Reference proteome</keyword>
<dbReference type="GO" id="GO:0005737">
    <property type="term" value="C:cytoplasm"/>
    <property type="evidence" value="ECO:0007669"/>
    <property type="project" value="TreeGrafter"/>
</dbReference>
<gene>
    <name evidence="1" type="ORF">HaLaN_25207</name>
</gene>
<protein>
    <submittedName>
        <fullName evidence="1">Uncharacterized protein</fullName>
    </submittedName>
</protein>
<dbReference type="PANTHER" id="PTHR21439">
    <property type="entry name" value="OXIDORED-NITRO DOMAIN-CONTAINING PROTEIN"/>
    <property type="match status" value="1"/>
</dbReference>
<evidence type="ECO:0000313" key="2">
    <source>
        <dbReference type="Proteomes" id="UP000485058"/>
    </source>
</evidence>
<accession>A0A699ZY74</accession>
<dbReference type="InterPro" id="IPR019332">
    <property type="entry name" value="OSCP1"/>
</dbReference>
<evidence type="ECO:0000313" key="1">
    <source>
        <dbReference type="EMBL" id="GFH26965.1"/>
    </source>
</evidence>
<comment type="caution">
    <text evidence="1">The sequence shown here is derived from an EMBL/GenBank/DDBJ whole genome shotgun (WGS) entry which is preliminary data.</text>
</comment>
<dbReference type="Proteomes" id="UP000485058">
    <property type="component" value="Unassembled WGS sequence"/>
</dbReference>
<proteinExistence type="predicted"/>
<dbReference type="Pfam" id="PF10188">
    <property type="entry name" value="Oscp1"/>
    <property type="match status" value="1"/>
</dbReference>
<dbReference type="AlphaFoldDB" id="A0A699ZY74"/>